<comment type="caution">
    <text evidence="1">The sequence shown here is derived from an EMBL/GenBank/DDBJ whole genome shotgun (WGS) entry which is preliminary data.</text>
</comment>
<dbReference type="AlphaFoldDB" id="X1C6N1"/>
<gene>
    <name evidence="1" type="ORF">S01H4_48493</name>
</gene>
<sequence length="145" mass="17019">MNAFSHRVEENRRTGEVSEAEKQAFLKEKTFKCIRLDIRITDFSCKMIQRQAGIPDKSHPAQKCKGCFMFKAKQEELEKKTCKLHIEYPGLCGGEGTFKRWDGQRSRLWVEKVFCCHECGVTYGRIRNNGWSKKQIPKSYYKTKK</sequence>
<proteinExistence type="predicted"/>
<accession>X1C6N1</accession>
<dbReference type="EMBL" id="BART01027347">
    <property type="protein sequence ID" value="GAG92048.1"/>
    <property type="molecule type" value="Genomic_DNA"/>
</dbReference>
<organism evidence="1">
    <name type="scientific">marine sediment metagenome</name>
    <dbReference type="NCBI Taxonomy" id="412755"/>
    <lineage>
        <taxon>unclassified sequences</taxon>
        <taxon>metagenomes</taxon>
        <taxon>ecological metagenomes</taxon>
    </lineage>
</organism>
<name>X1C6N1_9ZZZZ</name>
<evidence type="ECO:0000313" key="1">
    <source>
        <dbReference type="EMBL" id="GAG92048.1"/>
    </source>
</evidence>
<reference evidence="1" key="1">
    <citation type="journal article" date="2014" name="Front. Microbiol.">
        <title>High frequency of phylogenetically diverse reductive dehalogenase-homologous genes in deep subseafloor sedimentary metagenomes.</title>
        <authorList>
            <person name="Kawai M."/>
            <person name="Futagami T."/>
            <person name="Toyoda A."/>
            <person name="Takaki Y."/>
            <person name="Nishi S."/>
            <person name="Hori S."/>
            <person name="Arai W."/>
            <person name="Tsubouchi T."/>
            <person name="Morono Y."/>
            <person name="Uchiyama I."/>
            <person name="Ito T."/>
            <person name="Fujiyama A."/>
            <person name="Inagaki F."/>
            <person name="Takami H."/>
        </authorList>
    </citation>
    <scope>NUCLEOTIDE SEQUENCE</scope>
    <source>
        <strain evidence="1">Expedition CK06-06</strain>
    </source>
</reference>
<protein>
    <submittedName>
        <fullName evidence="1">Uncharacterized protein</fullName>
    </submittedName>
</protein>